<dbReference type="NCBIfam" id="TIGR02601">
    <property type="entry name" value="autotrns_rpt"/>
    <property type="match status" value="2"/>
</dbReference>
<sequence>MRLLQLLFAELRKPVFRLMCLLWLLVFVAQAQHSNVVISTAANANGSWSLSGSTYTFTPTADNAVINYVTLQNYLVNYSVEIKSARVGGTQVGSVVFDAAVNMVNGQNTNALKALTITSGGEVQFNSGLTMRLGSGYYNYTGYDLTVNAGGSVRIGGVLDVSGPDNASTQNSPRAGNVSMVVGGDLLVSGSGQVLSRGWRNVVSGSSYNGGVGGSQSYVVSGGIDMGLGSVLSSVGGGSDRSGSYSTQAGAGGNISLSAVNGVMLRGSIQSGGGSGYRGGLGGSLTVSSSGSYVDYSGVLSSAGGDGYAAGYTAGNGGNLSISGFGGLSLRGDVNASMGLGVGVAGDISLSDGNGVLTSGGGVNDGLVGGVLKGVNVTKSGVGVLGIGGANAYTGLTNVSGGKLYLLQAESIPNGSALSLGSGTVLDLGGLSESVGSLAGSGKVTSSVSGSVVLTAGGDNTTTSYSGIVEDGLGVLRVIKLGTGTWSVSGASTYSGLTQVLGGVLSVGHSTGLGAVSSGTEVSSGASLELYGGISVGAESLSLLGVGYNSLGALRNLSGVNAYAGAVSIGAGVRVNSNGGSLSLTAANVFTGSNVSMLFGGGGILSVGGVVSLGSGAITHDGSGSVYLLADNVYSGLTRVSGNGTLRVGSNGALGSTSSGVEVTGSGVLELIGGISVLGESLSLSGYGNGVVGGFRNVSGTNVWSGTVSLTGNSGLGSGSGKLSLTGVPAIAASSYGLRIYGVAGSSVELVGEALYTGQTELVSGSLLLGADERIADGSSVKFNGGDLSTAGYSETVGELSLYAASSISLGSGVHALRFSGAGVYDFKLLTIKGWQGVYGTPGSSGTSGKVYVGTSAGLNRERLDQMRFYNATGPATHYCLQLTTGELVAGANISLLTGHSNVRITSVATSNGAWSLSGTTYTFTSSGDNANILYTELLNYLVSYSVEIKTARASGTQVGSVVFDAAVNMVNGQNTNALKALTITSGGEVQFNSGLT</sequence>
<dbReference type="EMBL" id="JBBKYA010000004">
    <property type="protein sequence ID" value="MFD3276499.1"/>
    <property type="molecule type" value="Genomic_DNA"/>
</dbReference>
<accession>A0ABW6D0F4</accession>
<keyword evidence="1" id="KW-0732">Signal</keyword>
<protein>
    <submittedName>
        <fullName evidence="2">Autotransporter-associated beta strand repeat-containing protein</fullName>
    </submittedName>
</protein>
<evidence type="ECO:0000256" key="1">
    <source>
        <dbReference type="ARBA" id="ARBA00022729"/>
    </source>
</evidence>
<gene>
    <name evidence="2" type="ORF">SKC38_09695</name>
</gene>
<keyword evidence="3" id="KW-1185">Reference proteome</keyword>
<evidence type="ECO:0000313" key="2">
    <source>
        <dbReference type="EMBL" id="MFD3276499.1"/>
    </source>
</evidence>
<evidence type="ECO:0000313" key="3">
    <source>
        <dbReference type="Proteomes" id="UP001598114"/>
    </source>
</evidence>
<comment type="caution">
    <text evidence="2">The sequence shown here is derived from an EMBL/GenBank/DDBJ whole genome shotgun (WGS) entry which is preliminary data.</text>
</comment>
<dbReference type="InterPro" id="IPR013425">
    <property type="entry name" value="Autotrns_rpt"/>
</dbReference>
<reference evidence="2 3" key="1">
    <citation type="submission" date="2024-03" db="EMBL/GenBank/DDBJ databases">
        <title>Aquirufa genome sequencing.</title>
        <authorList>
            <person name="Pitt A."/>
            <person name="Hahn M.W."/>
        </authorList>
    </citation>
    <scope>NUCLEOTIDE SEQUENCE [LARGE SCALE GENOMIC DNA]</scope>
    <source>
        <strain evidence="2 3">PLAD-142S6K</strain>
    </source>
</reference>
<organism evidence="2 3">
    <name type="scientific">Aquirufa echingensis</name>
    <dbReference type="NCBI Taxonomy" id="3096516"/>
    <lineage>
        <taxon>Bacteria</taxon>
        <taxon>Pseudomonadati</taxon>
        <taxon>Bacteroidota</taxon>
        <taxon>Cytophagia</taxon>
        <taxon>Cytophagales</taxon>
        <taxon>Flectobacillaceae</taxon>
        <taxon>Aquirufa</taxon>
    </lineage>
</organism>
<dbReference type="RefSeq" id="WP_377976937.1">
    <property type="nucleotide sequence ID" value="NZ_JBBKYA010000004.1"/>
</dbReference>
<feature type="non-terminal residue" evidence="2">
    <location>
        <position position="997"/>
    </location>
</feature>
<proteinExistence type="predicted"/>
<dbReference type="Proteomes" id="UP001598114">
    <property type="component" value="Unassembled WGS sequence"/>
</dbReference>
<dbReference type="Pfam" id="PF12951">
    <property type="entry name" value="PATR"/>
    <property type="match status" value="3"/>
</dbReference>
<name>A0ABW6D0F4_9BACT</name>